<comment type="similarity">
    <text evidence="1">Belongs to the LptD family.</text>
</comment>
<dbReference type="InterPro" id="IPR020889">
    <property type="entry name" value="LipoPS_assembly_LptD"/>
</dbReference>
<dbReference type="PANTHER" id="PTHR30189">
    <property type="entry name" value="LPS-ASSEMBLY PROTEIN"/>
    <property type="match status" value="1"/>
</dbReference>
<evidence type="ECO:0000259" key="2">
    <source>
        <dbReference type="Pfam" id="PF04453"/>
    </source>
</evidence>
<dbReference type="HAMAP" id="MF_01411">
    <property type="entry name" value="LPS_assembly_LptD"/>
    <property type="match status" value="1"/>
</dbReference>
<dbReference type="AlphaFoldDB" id="A0A0H5QFH6"/>
<comment type="function">
    <text evidence="1">Together with LptE, is involved in the assembly of lipopolysaccharide (LPS) at the surface of the outer membrane.</text>
</comment>
<comment type="subcellular location">
    <subcellularLocation>
        <location evidence="1">Cell outer membrane</location>
    </subcellularLocation>
</comment>
<reference evidence="3 4" key="1">
    <citation type="submission" date="2014-11" db="EMBL/GenBank/DDBJ databases">
        <authorList>
            <person name="Diene M.Seydina."/>
        </authorList>
    </citation>
    <scope>NUCLEOTIDE SEQUENCE [LARGE SCALE GENOMIC DNA]</scope>
    <source>
        <strain evidence="3 4">Neisseria meningitidis CHUV</strain>
    </source>
</reference>
<evidence type="ECO:0000313" key="4">
    <source>
        <dbReference type="Proteomes" id="UP000182715"/>
    </source>
</evidence>
<accession>A0A0H5QFH6</accession>
<keyword evidence="1" id="KW-0472">Membrane</keyword>
<feature type="chain" id="PRO_5008989274" description="LPS-assembly protein LptD" evidence="1">
    <location>
        <begin position="24"/>
        <end position="802"/>
    </location>
</feature>
<comment type="subunit">
    <text evidence="1">Component of the lipopolysaccharide transport and assembly complex. Interacts with LptE and LptA.</text>
</comment>
<sequence length="802" mass="88467" precursor="true">MARLFSLKPLVLALGLCFGTHCAAADAVAAEETDNPTAGGSVRSVSEPIQPTSLSLGSTCLFCSNESGSPERTEAAVRGSGEASIPEDYTRIVADKVEGQSQVQVRAEGNVVVERNRTTLNTDWADYDQSGDTVTAGDRFALQQDGTLIRGETLTYNLEQQTGEAHNVRMETEHGGRRLQSVSRTAEMLGEGHYKLTETQFNTCSAGDAGWYVKAASVEADREKGIGVAKHAAFVFGGVPIFYTPWADFPLDGNRKSGLLVPSLSAGSDGVSLSVPYYFNLAPNLDATFAPSVIGERGAVFDGQVRYLRPDYAGQSDLTWLPHDKKSGRNNRYQAKWQHRHDISDTLQAGVDFNQVSDSGYYRDFYGNKEIAGNVNLNRRVWLDYGGRAAGGSLNAGLSVLKYQTLANQSGYKDKPYALMPRLSADWRKNTGRAQIGVSAQFTRFSHDSRQDGSRLVVYPDIKWDFSNSWGYVRPKLGLHATYYSLNRFGSQEARRVSRTLPIVNIDSGATFERNTRMFGGGVLQTLEPRLFYNYIPAKSQNDLPNFDSSESSFGYGQLFRENLYYGNDRINTANSLSAAVQSRILDGATGEERFRAGIGQKFYFKDDAVMLDGSVGKKPRNRSDWVAFASGSIGSRFILDSSIHYNQNDKRAENYAVGASYRPAQGKVLNARYKYGRNEKIYLKSDGSYFYDKLSQLDLSAQWPLTRNLSAVVRYNYGFEAKKPIEVLAGAEYKSSCGCWGAGVYAQRYVTGENTYKNAVFFSLQLKDLSSVGRNPADRMDVAVPGYIPAHSLSAGRNKRP</sequence>
<dbReference type="InterPro" id="IPR050218">
    <property type="entry name" value="LptD"/>
</dbReference>
<dbReference type="GO" id="GO:0043165">
    <property type="term" value="P:Gram-negative-bacterium-type cell outer membrane assembly"/>
    <property type="evidence" value="ECO:0007669"/>
    <property type="project" value="UniProtKB-UniRule"/>
</dbReference>
<keyword evidence="1" id="KW-0998">Cell outer membrane</keyword>
<dbReference type="Pfam" id="PF04453">
    <property type="entry name" value="LptD"/>
    <property type="match status" value="1"/>
</dbReference>
<organism evidence="3 4">
    <name type="scientific">Neisseria meningitidis serogroup B</name>
    <dbReference type="NCBI Taxonomy" id="491"/>
    <lineage>
        <taxon>Bacteria</taxon>
        <taxon>Pseudomonadati</taxon>
        <taxon>Pseudomonadota</taxon>
        <taxon>Betaproteobacteria</taxon>
        <taxon>Neisseriales</taxon>
        <taxon>Neisseriaceae</taxon>
        <taxon>Neisseria</taxon>
    </lineage>
</organism>
<dbReference type="GO" id="GO:0009279">
    <property type="term" value="C:cell outer membrane"/>
    <property type="evidence" value="ECO:0007669"/>
    <property type="project" value="UniProtKB-SubCell"/>
</dbReference>
<dbReference type="GO" id="GO:0015920">
    <property type="term" value="P:lipopolysaccharide transport"/>
    <property type="evidence" value="ECO:0007669"/>
    <property type="project" value="InterPro"/>
</dbReference>
<evidence type="ECO:0000256" key="1">
    <source>
        <dbReference type="HAMAP-Rule" id="MF_01411"/>
    </source>
</evidence>
<gene>
    <name evidence="1" type="primary">lptD</name>
</gene>
<dbReference type="Proteomes" id="UP000182715">
    <property type="component" value="Unassembled WGS sequence"/>
</dbReference>
<proteinExistence type="inferred from homology"/>
<evidence type="ECO:0000313" key="3">
    <source>
        <dbReference type="EMBL" id="CRZ00020.1"/>
    </source>
</evidence>
<dbReference type="PANTHER" id="PTHR30189:SF1">
    <property type="entry name" value="LPS-ASSEMBLY PROTEIN LPTD"/>
    <property type="match status" value="1"/>
</dbReference>
<comment type="caution">
    <text evidence="1">Lacks conserved residue(s) required for the propagation of feature annotation.</text>
</comment>
<keyword evidence="1" id="KW-0732">Signal</keyword>
<dbReference type="EMBL" id="CVTF01000114">
    <property type="protein sequence ID" value="CRZ00020.1"/>
    <property type="molecule type" value="Genomic_DNA"/>
</dbReference>
<name>A0A0H5QFH6_NEIMI</name>
<dbReference type="InterPro" id="IPR007543">
    <property type="entry name" value="LptD_C"/>
</dbReference>
<dbReference type="GO" id="GO:1990351">
    <property type="term" value="C:transporter complex"/>
    <property type="evidence" value="ECO:0007669"/>
    <property type="project" value="TreeGrafter"/>
</dbReference>
<dbReference type="Gene3D" id="2.60.450.10">
    <property type="entry name" value="Lipopolysaccharide (LPS) transport protein A like domain"/>
    <property type="match status" value="1"/>
</dbReference>
<feature type="domain" description="LptD C-terminal" evidence="2">
    <location>
        <begin position="330"/>
        <end position="709"/>
    </location>
</feature>
<feature type="signal peptide" evidence="1">
    <location>
        <begin position="1"/>
        <end position="23"/>
    </location>
</feature>
<protein>
    <recommendedName>
        <fullName evidence="1">LPS-assembly protein LptD</fullName>
    </recommendedName>
</protein>